<evidence type="ECO:0000313" key="3">
    <source>
        <dbReference type="EMBL" id="KAK9817593.1"/>
    </source>
</evidence>
<feature type="compositionally biased region" description="Low complexity" evidence="1">
    <location>
        <begin position="630"/>
        <end position="647"/>
    </location>
</feature>
<name>A0AAW1Q5K8_9CHLO</name>
<dbReference type="PANTHER" id="PTHR46100:SF4">
    <property type="entry name" value="USPA DOMAIN-CONTAINING PROTEIN"/>
    <property type="match status" value="1"/>
</dbReference>
<feature type="compositionally biased region" description="Polar residues" evidence="1">
    <location>
        <begin position="419"/>
        <end position="431"/>
    </location>
</feature>
<dbReference type="InterPro" id="IPR014729">
    <property type="entry name" value="Rossmann-like_a/b/a_fold"/>
</dbReference>
<reference evidence="3 4" key="1">
    <citation type="journal article" date="2024" name="Nat. Commun.">
        <title>Phylogenomics reveals the evolutionary origins of lichenization in chlorophyte algae.</title>
        <authorList>
            <person name="Puginier C."/>
            <person name="Libourel C."/>
            <person name="Otte J."/>
            <person name="Skaloud P."/>
            <person name="Haon M."/>
            <person name="Grisel S."/>
            <person name="Petersen M."/>
            <person name="Berrin J.G."/>
            <person name="Delaux P.M."/>
            <person name="Dal Grande F."/>
            <person name="Keller J."/>
        </authorList>
    </citation>
    <scope>NUCLEOTIDE SEQUENCE [LARGE SCALE GENOMIC DNA]</scope>
    <source>
        <strain evidence="3 4">SAG 2145</strain>
    </source>
</reference>
<proteinExistence type="predicted"/>
<dbReference type="EMBL" id="JALJOS010000064">
    <property type="protein sequence ID" value="KAK9817593.1"/>
    <property type="molecule type" value="Genomic_DNA"/>
</dbReference>
<feature type="domain" description="UspA" evidence="2">
    <location>
        <begin position="195"/>
        <end position="326"/>
    </location>
</feature>
<evidence type="ECO:0000256" key="1">
    <source>
        <dbReference type="SAM" id="MobiDB-lite"/>
    </source>
</evidence>
<dbReference type="Gene3D" id="3.40.50.620">
    <property type="entry name" value="HUPs"/>
    <property type="match status" value="2"/>
</dbReference>
<dbReference type="InterPro" id="IPR006016">
    <property type="entry name" value="UspA"/>
</dbReference>
<feature type="domain" description="UspA" evidence="2">
    <location>
        <begin position="95"/>
        <end position="148"/>
    </location>
</feature>
<dbReference type="CDD" id="cd00293">
    <property type="entry name" value="USP-like"/>
    <property type="match status" value="1"/>
</dbReference>
<evidence type="ECO:0000259" key="2">
    <source>
        <dbReference type="Pfam" id="PF00582"/>
    </source>
</evidence>
<feature type="region of interest" description="Disordered" evidence="1">
    <location>
        <begin position="611"/>
        <end position="656"/>
    </location>
</feature>
<sequence>MERKIAFCVSSWAADSTLYSWTYTKQYFLRKARDEQGNEVLSPLDKLYVVHVKLGKSKDRDRWDAGGPLLPSLQVALTSYPYTMIELEQASNIHSTLLDFAEDNSIDIVIVGSHEGRSPLQKITMMRNVGSVSGSVKQKSTCPCLVVRPAAARNEKMRIKSQTDLAAYLHNGGDTQLTPALKASLLAARRPPESRRVLLALEVPEARRHMCAWAASRCLLPDDELYLVHLTSKGTQGLQKAVSKRLSLETESGMGSPEPEELSAFKIEDDIQMRGDVKERLCQYAEEQSIDLIVVLTAGAGSKLRKGYNLSSHLQHHAPCPVLAIPIRTLGLPGLQDLMEPMPSDQLDALGEPMPSGTLAPANSGQAPSPFSTVSSPPASGNPQQMRSGSPQQSPMTNLRTPSFGVSHANAGHGPLSPARSSSGHLPSQQPGAGLAAAGPTRSANSLTHALGPQNSAQGGPSLSPGTPMMQHGGLSEGAVPPGPAFRSAMAGNSLDRAVERRSNDRGSQTGPIIQFAEDRPRSMDPDDAGGKAGAGLHSTGNAELSTALDMIARLKRQLAERDREILDLKDKLHVAQLVAVQREASSALPAPVLQMQTGPMLQGDTNVPPFGPAFLPPPNAAPMGPPLGPAQGPVHLGPPLGSSQGPLPMPMSVSN</sequence>
<dbReference type="Pfam" id="PF00582">
    <property type="entry name" value="Usp"/>
    <property type="match status" value="2"/>
</dbReference>
<accession>A0AAW1Q5K8</accession>
<keyword evidence="4" id="KW-1185">Reference proteome</keyword>
<dbReference type="Proteomes" id="UP001438707">
    <property type="component" value="Unassembled WGS sequence"/>
</dbReference>
<dbReference type="PANTHER" id="PTHR46100">
    <property type="entry name" value="IMP2'P"/>
    <property type="match status" value="1"/>
</dbReference>
<dbReference type="AlphaFoldDB" id="A0AAW1Q5K8"/>
<feature type="region of interest" description="Disordered" evidence="1">
    <location>
        <begin position="336"/>
        <end position="540"/>
    </location>
</feature>
<feature type="compositionally biased region" description="Polar residues" evidence="1">
    <location>
        <begin position="442"/>
        <end position="465"/>
    </location>
</feature>
<organism evidence="3 4">
    <name type="scientific">Apatococcus lobatus</name>
    <dbReference type="NCBI Taxonomy" id="904363"/>
    <lineage>
        <taxon>Eukaryota</taxon>
        <taxon>Viridiplantae</taxon>
        <taxon>Chlorophyta</taxon>
        <taxon>core chlorophytes</taxon>
        <taxon>Trebouxiophyceae</taxon>
        <taxon>Chlorellales</taxon>
        <taxon>Chlorellaceae</taxon>
        <taxon>Apatococcus</taxon>
    </lineage>
</organism>
<feature type="compositionally biased region" description="Polar residues" evidence="1">
    <location>
        <begin position="361"/>
        <end position="401"/>
    </location>
</feature>
<gene>
    <name evidence="3" type="ORF">WJX74_008284</name>
</gene>
<comment type="caution">
    <text evidence="3">The sequence shown here is derived from an EMBL/GenBank/DDBJ whole genome shotgun (WGS) entry which is preliminary data.</text>
</comment>
<dbReference type="SUPFAM" id="SSF52402">
    <property type="entry name" value="Adenine nucleotide alpha hydrolases-like"/>
    <property type="match status" value="2"/>
</dbReference>
<feature type="compositionally biased region" description="Pro residues" evidence="1">
    <location>
        <begin position="611"/>
        <end position="629"/>
    </location>
</feature>
<evidence type="ECO:0000313" key="4">
    <source>
        <dbReference type="Proteomes" id="UP001438707"/>
    </source>
</evidence>
<protein>
    <recommendedName>
        <fullName evidence="2">UspA domain-containing protein</fullName>
    </recommendedName>
</protein>